<keyword evidence="1" id="KW-1133">Transmembrane helix</keyword>
<name>A0A6A4RKJ7_9RHOB</name>
<dbReference type="RefSeq" id="WP_158976505.1">
    <property type="nucleotide sequence ID" value="NZ_WSFO01000001.1"/>
</dbReference>
<dbReference type="EMBL" id="WSFO01000001">
    <property type="protein sequence ID" value="KAE9632485.1"/>
    <property type="molecule type" value="Genomic_DNA"/>
</dbReference>
<sequence length="129" mass="13963">MLTFALSLILPHNRAVTAEIWLREYSVLCIASLVATIGAGALFFGLEPKIHRHESYHTVQVTSIIPTGGDTGRMIIDVILPDGSARHMTTKSGAILGGITKTACIERRKRVGTGKLLYRLVPSHNCLGV</sequence>
<evidence type="ECO:0000313" key="2">
    <source>
        <dbReference type="EMBL" id="KAE9632485.1"/>
    </source>
</evidence>
<evidence type="ECO:0000313" key="3">
    <source>
        <dbReference type="Proteomes" id="UP000441586"/>
    </source>
</evidence>
<organism evidence="2 3">
    <name type="scientific">Parasedimentitalea maritima</name>
    <dbReference type="NCBI Taxonomy" id="2578117"/>
    <lineage>
        <taxon>Bacteria</taxon>
        <taxon>Pseudomonadati</taxon>
        <taxon>Pseudomonadota</taxon>
        <taxon>Alphaproteobacteria</taxon>
        <taxon>Rhodobacterales</taxon>
        <taxon>Paracoccaceae</taxon>
        <taxon>Parasedimentitalea</taxon>
    </lineage>
</organism>
<dbReference type="Proteomes" id="UP000441586">
    <property type="component" value="Unassembled WGS sequence"/>
</dbReference>
<accession>A0A6A4RKJ7</accession>
<keyword evidence="1" id="KW-0472">Membrane</keyword>
<gene>
    <name evidence="2" type="ORF">GP644_01530</name>
</gene>
<dbReference type="AlphaFoldDB" id="A0A6A4RKJ7"/>
<proteinExistence type="predicted"/>
<protein>
    <submittedName>
        <fullName evidence="2">Uncharacterized protein</fullName>
    </submittedName>
</protein>
<evidence type="ECO:0000256" key="1">
    <source>
        <dbReference type="SAM" id="Phobius"/>
    </source>
</evidence>
<feature type="transmembrane region" description="Helical" evidence="1">
    <location>
        <begin position="25"/>
        <end position="46"/>
    </location>
</feature>
<comment type="caution">
    <text evidence="2">The sequence shown here is derived from an EMBL/GenBank/DDBJ whole genome shotgun (WGS) entry which is preliminary data.</text>
</comment>
<keyword evidence="1" id="KW-0812">Transmembrane</keyword>
<reference evidence="2 3" key="1">
    <citation type="submission" date="2019-12" db="EMBL/GenBank/DDBJ databases">
        <authorList>
            <person name="Zhang Y.-J."/>
        </authorList>
    </citation>
    <scope>NUCLEOTIDE SEQUENCE [LARGE SCALE GENOMIC DNA]</scope>
    <source>
        <strain evidence="2 3">H18S-6</strain>
    </source>
</reference>